<evidence type="ECO:0000256" key="1">
    <source>
        <dbReference type="SAM" id="Phobius"/>
    </source>
</evidence>
<dbReference type="Proteomes" id="UP000011087">
    <property type="component" value="Unassembled WGS sequence"/>
</dbReference>
<proteinExistence type="predicted"/>
<dbReference type="AlphaFoldDB" id="A0A0C3T013"/>
<reference evidence="3" key="2">
    <citation type="submission" date="2012-11" db="EMBL/GenBank/DDBJ databases">
        <authorList>
            <person name="Kuo A."/>
            <person name="Curtis B.A."/>
            <person name="Tanifuji G."/>
            <person name="Burki F."/>
            <person name="Gruber A."/>
            <person name="Irimia M."/>
            <person name="Maruyama S."/>
            <person name="Arias M.C."/>
            <person name="Ball S.G."/>
            <person name="Gile G.H."/>
            <person name="Hirakawa Y."/>
            <person name="Hopkins J.F."/>
            <person name="Rensing S.A."/>
            <person name="Schmutz J."/>
            <person name="Symeonidi A."/>
            <person name="Elias M."/>
            <person name="Eveleigh R.J."/>
            <person name="Herman E.K."/>
            <person name="Klute M.J."/>
            <person name="Nakayama T."/>
            <person name="Obornik M."/>
            <person name="Reyes-Prieto A."/>
            <person name="Armbrust E.V."/>
            <person name="Aves S.J."/>
            <person name="Beiko R.G."/>
            <person name="Coutinho P."/>
            <person name="Dacks J.B."/>
            <person name="Durnford D.G."/>
            <person name="Fast N.M."/>
            <person name="Green B.R."/>
            <person name="Grisdale C."/>
            <person name="Hempe F."/>
            <person name="Henrissat B."/>
            <person name="Hoppner M.P."/>
            <person name="Ishida K.-I."/>
            <person name="Kim E."/>
            <person name="Koreny L."/>
            <person name="Kroth P.G."/>
            <person name="Liu Y."/>
            <person name="Malik S.-B."/>
            <person name="Maier U.G."/>
            <person name="McRose D."/>
            <person name="Mock T."/>
            <person name="Neilson J.A."/>
            <person name="Onodera N.T."/>
            <person name="Poole A.M."/>
            <person name="Pritham E.J."/>
            <person name="Richards T.A."/>
            <person name="Rocap G."/>
            <person name="Roy S.W."/>
            <person name="Sarai C."/>
            <person name="Schaack S."/>
            <person name="Shirato S."/>
            <person name="Slamovits C.H."/>
            <person name="Spencer D.F."/>
            <person name="Suzuki S."/>
            <person name="Worden A.Z."/>
            <person name="Zauner S."/>
            <person name="Barry K."/>
            <person name="Bell C."/>
            <person name="Bharti A.K."/>
            <person name="Crow J.A."/>
            <person name="Grimwood J."/>
            <person name="Kramer R."/>
            <person name="Lindquist E."/>
            <person name="Lucas S."/>
            <person name="Salamov A."/>
            <person name="McFadden G.I."/>
            <person name="Lane C.E."/>
            <person name="Keeling P.J."/>
            <person name="Gray M.W."/>
            <person name="Grigoriev I.V."/>
            <person name="Archibald J.M."/>
        </authorList>
    </citation>
    <scope>NUCLEOTIDE SEQUENCE</scope>
    <source>
        <strain evidence="3">CCMP2712</strain>
    </source>
</reference>
<reference evidence="2" key="3">
    <citation type="submission" date="2016-03" db="UniProtKB">
        <authorList>
            <consortium name="EnsemblProtists"/>
        </authorList>
    </citation>
    <scope>IDENTIFICATION</scope>
</reference>
<feature type="transmembrane region" description="Helical" evidence="1">
    <location>
        <begin position="138"/>
        <end position="160"/>
    </location>
</feature>
<keyword evidence="1" id="KW-0472">Membrane</keyword>
<sequence>MSIESIVPPLLRVWNDWSCDAIAIFIMGIAVFDPLKKMQPLRSLIFLSVFLVLLGFSFCFPWRGRMDALSFTFGCCLSCFGFFPLSEIANDIVSAAIVKVYSEDGELVWLQLFWSMTRLPARALGPLALILAIDLDPTGVICFLLLSSLSFIALVIFFVLRHSLISPDVQEEAEVLPGAEISMREDFRFDNYWELYPNQQ</sequence>
<dbReference type="OMA" id="REDFRFD"/>
<evidence type="ECO:0000313" key="2">
    <source>
        <dbReference type="EnsemblProtists" id="EKX37251"/>
    </source>
</evidence>
<keyword evidence="1" id="KW-0812">Transmembrane</keyword>
<accession>A0A0C3T013</accession>
<protein>
    <submittedName>
        <fullName evidence="2">Uncharacterized protein</fullName>
    </submittedName>
</protein>
<reference evidence="3" key="1">
    <citation type="journal article" date="2012" name="Nature">
        <title>Algal genomes reveal evolutionary mosaicism and the fate of nucleomorphs.</title>
        <authorList>
            <consortium name="DOE Joint Genome Institute"/>
            <person name="Curtis B.A."/>
            <person name="Tanifuji G."/>
            <person name="Burki F."/>
            <person name="Gruber A."/>
            <person name="Irimia M."/>
            <person name="Maruyama S."/>
            <person name="Arias M.C."/>
            <person name="Ball S.G."/>
            <person name="Gile G.H."/>
            <person name="Hirakawa Y."/>
            <person name="Hopkins J.F."/>
            <person name="Kuo A."/>
            <person name="Rensing S.A."/>
            <person name="Schmutz J."/>
            <person name="Symeonidi A."/>
            <person name="Elias M."/>
            <person name="Eveleigh R.J."/>
            <person name="Herman E.K."/>
            <person name="Klute M.J."/>
            <person name="Nakayama T."/>
            <person name="Obornik M."/>
            <person name="Reyes-Prieto A."/>
            <person name="Armbrust E.V."/>
            <person name="Aves S.J."/>
            <person name="Beiko R.G."/>
            <person name="Coutinho P."/>
            <person name="Dacks J.B."/>
            <person name="Durnford D.G."/>
            <person name="Fast N.M."/>
            <person name="Green B.R."/>
            <person name="Grisdale C.J."/>
            <person name="Hempel F."/>
            <person name="Henrissat B."/>
            <person name="Hoppner M.P."/>
            <person name="Ishida K."/>
            <person name="Kim E."/>
            <person name="Koreny L."/>
            <person name="Kroth P.G."/>
            <person name="Liu Y."/>
            <person name="Malik S.B."/>
            <person name="Maier U.G."/>
            <person name="McRose D."/>
            <person name="Mock T."/>
            <person name="Neilson J.A."/>
            <person name="Onodera N.T."/>
            <person name="Poole A.M."/>
            <person name="Pritham E.J."/>
            <person name="Richards T.A."/>
            <person name="Rocap G."/>
            <person name="Roy S.W."/>
            <person name="Sarai C."/>
            <person name="Schaack S."/>
            <person name="Shirato S."/>
            <person name="Slamovits C.H."/>
            <person name="Spencer D.F."/>
            <person name="Suzuki S."/>
            <person name="Worden A.Z."/>
            <person name="Zauner S."/>
            <person name="Barry K."/>
            <person name="Bell C."/>
            <person name="Bharti A.K."/>
            <person name="Crow J.A."/>
            <person name="Grimwood J."/>
            <person name="Kramer R."/>
            <person name="Lindquist E."/>
            <person name="Lucas S."/>
            <person name="Salamov A."/>
            <person name="McFadden G.I."/>
            <person name="Lane C.E."/>
            <person name="Keeling P.J."/>
            <person name="Gray M.W."/>
            <person name="Grigoriev I.V."/>
            <person name="Archibald J.M."/>
        </authorList>
    </citation>
    <scope>NUCLEOTIDE SEQUENCE</scope>
    <source>
        <strain evidence="3">CCMP2712</strain>
    </source>
</reference>
<keyword evidence="3" id="KW-1185">Reference proteome</keyword>
<organism evidence="2 3">
    <name type="scientific">Guillardia theta (strain CCMP2712)</name>
    <name type="common">Cryptophyte</name>
    <dbReference type="NCBI Taxonomy" id="905079"/>
    <lineage>
        <taxon>Eukaryota</taxon>
        <taxon>Cryptophyceae</taxon>
        <taxon>Pyrenomonadales</taxon>
        <taxon>Geminigeraceae</taxon>
        <taxon>Guillardia</taxon>
    </lineage>
</organism>
<keyword evidence="1" id="KW-1133">Transmembrane helix</keyword>
<feature type="transmembrane region" description="Helical" evidence="1">
    <location>
        <begin position="44"/>
        <end position="63"/>
    </location>
</feature>
<feature type="transmembrane region" description="Helical" evidence="1">
    <location>
        <begin position="14"/>
        <end position="32"/>
    </location>
</feature>
<name>A0A0C3T013_GUITC</name>
<evidence type="ECO:0000313" key="3">
    <source>
        <dbReference type="Proteomes" id="UP000011087"/>
    </source>
</evidence>
<dbReference type="EnsemblProtists" id="EKX37251">
    <property type="protein sequence ID" value="EKX37251"/>
    <property type="gene ID" value="GUITHDRAFT_145204"/>
</dbReference>